<organism evidence="2 3">
    <name type="scientific">Yoonia vestfoldensis SKA53</name>
    <dbReference type="NCBI Taxonomy" id="314232"/>
    <lineage>
        <taxon>Bacteria</taxon>
        <taxon>Pseudomonadati</taxon>
        <taxon>Pseudomonadota</taxon>
        <taxon>Alphaproteobacteria</taxon>
        <taxon>Rhodobacterales</taxon>
        <taxon>Paracoccaceae</taxon>
        <taxon>Yoonia</taxon>
    </lineage>
</organism>
<dbReference type="Gene3D" id="2.30.330.10">
    <property type="entry name" value="SpoA-like"/>
    <property type="match status" value="1"/>
</dbReference>
<sequence length="310" mass="32251">MAGQAVDTPPVSPLTTSRAVRLALVKAASDAGGLVLRVASTADDVGQLDDLLGGLETGLMLVGLDRRGALAGFVAVDMQLRAAMVEVQTTGRLLDQPADDRPATGADKALCDPLLVAFLSALPPAVMGTAYEGWVDDVTVGGRLADSRLAGLLLEDGDYRVLRMNVELGTGDRQGEVMLVLPVQAAPMVPEEQAPVMDWETAFSAAVQDAPAMLTARLHQFKMPLGRAQALQVGQVVPLPGCTVNSVRLIAPDGRCVAQAKLGQSAGHRAVRIELAPGPEMADLVSTGVSLPEVGFSFDTAEEGEILEGV</sequence>
<dbReference type="InterPro" id="IPR036429">
    <property type="entry name" value="SpoA-like_sf"/>
</dbReference>
<keyword evidence="2" id="KW-0282">Flagellum</keyword>
<comment type="caution">
    <text evidence="2">The sequence shown here is derived from an EMBL/GenBank/DDBJ whole genome shotgun (WGS) entry which is preliminary data.</text>
</comment>
<evidence type="ECO:0000313" key="3">
    <source>
        <dbReference type="Proteomes" id="UP000004507"/>
    </source>
</evidence>
<dbReference type="InterPro" id="IPR001543">
    <property type="entry name" value="FliN-like_C"/>
</dbReference>
<reference evidence="2 3" key="1">
    <citation type="submission" date="2006-01" db="EMBL/GenBank/DDBJ databases">
        <authorList>
            <person name="Hagstrom A."/>
            <person name="Ferriera S."/>
            <person name="Johnson J."/>
            <person name="Kravitz S."/>
            <person name="Halpern A."/>
            <person name="Remington K."/>
            <person name="Beeson K."/>
            <person name="Tran B."/>
            <person name="Rogers Y.-H."/>
            <person name="Friedman R."/>
            <person name="Venter J.C."/>
        </authorList>
    </citation>
    <scope>NUCLEOTIDE SEQUENCE [LARGE SCALE GENOMIC DNA]</scope>
    <source>
        <strain evidence="2 3">SKA53</strain>
    </source>
</reference>
<dbReference type="Pfam" id="PF01052">
    <property type="entry name" value="FliMN_C"/>
    <property type="match status" value="1"/>
</dbReference>
<evidence type="ECO:0000313" key="2">
    <source>
        <dbReference type="EMBL" id="EAQ07166.1"/>
    </source>
</evidence>
<proteinExistence type="predicted"/>
<accession>A3V3V9</accession>
<keyword evidence="3" id="KW-1185">Reference proteome</keyword>
<keyword evidence="2" id="KW-0966">Cell projection</keyword>
<dbReference type="HOGENOM" id="CLU_052341_1_0_5"/>
<dbReference type="Proteomes" id="UP000004507">
    <property type="component" value="Unassembled WGS sequence"/>
</dbReference>
<gene>
    <name evidence="2" type="ORF">SKA53_02181</name>
</gene>
<evidence type="ECO:0000259" key="1">
    <source>
        <dbReference type="Pfam" id="PF01052"/>
    </source>
</evidence>
<keyword evidence="2" id="KW-0969">Cilium</keyword>
<dbReference type="eggNOG" id="COG1868">
    <property type="taxonomic scope" value="Bacteria"/>
</dbReference>
<protein>
    <submittedName>
        <fullName evidence="2">Possible flagellar switch protein FliM</fullName>
    </submittedName>
</protein>
<feature type="domain" description="Flagellar motor switch protein FliN-like C-terminal" evidence="1">
    <location>
        <begin position="206"/>
        <end position="274"/>
    </location>
</feature>
<dbReference type="SUPFAM" id="SSF101801">
    <property type="entry name" value="Surface presentation of antigens (SPOA)"/>
    <property type="match status" value="1"/>
</dbReference>
<dbReference type="EMBL" id="AAMS01000003">
    <property type="protein sequence ID" value="EAQ07166.1"/>
    <property type="molecule type" value="Genomic_DNA"/>
</dbReference>
<dbReference type="OrthoDB" id="7824563at2"/>
<dbReference type="STRING" id="314232.SKA53_02181"/>
<dbReference type="AlphaFoldDB" id="A3V3V9"/>
<name>A3V3V9_9RHOB</name>